<evidence type="ECO:0000313" key="1">
    <source>
        <dbReference type="EMBL" id="SDJ81404.1"/>
    </source>
</evidence>
<dbReference type="InterPro" id="IPR019700">
    <property type="entry name" value="Sigma-G_inhibitor_Gin"/>
</dbReference>
<proteinExistence type="predicted"/>
<evidence type="ECO:0000313" key="2">
    <source>
        <dbReference type="Proteomes" id="UP000198718"/>
    </source>
</evidence>
<protein>
    <submittedName>
        <fullName evidence="1">Inhibitor of sigma-G Gin</fullName>
    </submittedName>
</protein>
<gene>
    <name evidence="1" type="ORF">SAMN05660472_00029</name>
</gene>
<name>A0A1G8WT29_9FIRM</name>
<accession>A0A1G8WT29</accession>
<reference evidence="1 2" key="1">
    <citation type="submission" date="2016-10" db="EMBL/GenBank/DDBJ databases">
        <authorList>
            <person name="de Groot N.N."/>
        </authorList>
    </citation>
    <scope>NUCLEOTIDE SEQUENCE [LARGE SCALE GENOMIC DNA]</scope>
    <source>
        <strain evidence="1 2">DSM 18346</strain>
    </source>
</reference>
<dbReference type="RefSeq" id="WP_176761979.1">
    <property type="nucleotide sequence ID" value="NZ_FNFP01000001.1"/>
</dbReference>
<dbReference type="AlphaFoldDB" id="A0A1G8WT29"/>
<dbReference type="Pfam" id="PF10764">
    <property type="entry name" value="Gin"/>
    <property type="match status" value="1"/>
</dbReference>
<dbReference type="EMBL" id="FNFP01000001">
    <property type="protein sequence ID" value="SDJ81404.1"/>
    <property type="molecule type" value="Genomic_DNA"/>
</dbReference>
<organism evidence="1 2">
    <name type="scientific">Natronincola ferrireducens</name>
    <dbReference type="NCBI Taxonomy" id="393762"/>
    <lineage>
        <taxon>Bacteria</taxon>
        <taxon>Bacillati</taxon>
        <taxon>Bacillota</taxon>
        <taxon>Clostridia</taxon>
        <taxon>Peptostreptococcales</taxon>
        <taxon>Natronincolaceae</taxon>
        <taxon>Natronincola</taxon>
    </lineage>
</organism>
<keyword evidence="2" id="KW-1185">Reference proteome</keyword>
<dbReference type="Proteomes" id="UP000198718">
    <property type="component" value="Unassembled WGS sequence"/>
</dbReference>
<sequence>MGEDLYCCICNDETGRGIILLNQYICRSCEKEIINTPSDELKYEIFKRKIKDIWISFLQAT</sequence>